<evidence type="ECO:0000313" key="2">
    <source>
        <dbReference type="EMBL" id="KKN23574.1"/>
    </source>
</evidence>
<gene>
    <name evidence="2" type="ORF">LCGC14_0903530</name>
</gene>
<feature type="transmembrane region" description="Helical" evidence="1">
    <location>
        <begin position="13"/>
        <end position="33"/>
    </location>
</feature>
<proteinExistence type="predicted"/>
<name>A0A0F9P0E4_9ZZZZ</name>
<keyword evidence="1" id="KW-1133">Transmembrane helix</keyword>
<evidence type="ECO:0000256" key="1">
    <source>
        <dbReference type="SAM" id="Phobius"/>
    </source>
</evidence>
<accession>A0A0F9P0E4</accession>
<protein>
    <submittedName>
        <fullName evidence="2">Uncharacterized protein</fullName>
    </submittedName>
</protein>
<sequence>MTMQSIYNFIQEYWWWIITPIAISMLGCGWLWIKLSFDIENAFHENYEISGYTDGVFGRNAIYKIKDDKKL</sequence>
<keyword evidence="1" id="KW-0812">Transmembrane</keyword>
<organism evidence="2">
    <name type="scientific">marine sediment metagenome</name>
    <dbReference type="NCBI Taxonomy" id="412755"/>
    <lineage>
        <taxon>unclassified sequences</taxon>
        <taxon>metagenomes</taxon>
        <taxon>ecological metagenomes</taxon>
    </lineage>
</organism>
<dbReference type="AlphaFoldDB" id="A0A0F9P0E4"/>
<reference evidence="2" key="1">
    <citation type="journal article" date="2015" name="Nature">
        <title>Complex archaea that bridge the gap between prokaryotes and eukaryotes.</title>
        <authorList>
            <person name="Spang A."/>
            <person name="Saw J.H."/>
            <person name="Jorgensen S.L."/>
            <person name="Zaremba-Niedzwiedzka K."/>
            <person name="Martijn J."/>
            <person name="Lind A.E."/>
            <person name="van Eijk R."/>
            <person name="Schleper C."/>
            <person name="Guy L."/>
            <person name="Ettema T.J."/>
        </authorList>
    </citation>
    <scope>NUCLEOTIDE SEQUENCE</scope>
</reference>
<dbReference type="EMBL" id="LAZR01002958">
    <property type="protein sequence ID" value="KKN23574.1"/>
    <property type="molecule type" value="Genomic_DNA"/>
</dbReference>
<keyword evidence="1" id="KW-0472">Membrane</keyword>
<comment type="caution">
    <text evidence="2">The sequence shown here is derived from an EMBL/GenBank/DDBJ whole genome shotgun (WGS) entry which is preliminary data.</text>
</comment>